<dbReference type="SUPFAM" id="SSF55008">
    <property type="entry name" value="HMA, heavy metal-associated domain"/>
    <property type="match status" value="2"/>
</dbReference>
<protein>
    <submittedName>
        <fullName evidence="6">Heavy metal-associated domain containing protein</fullName>
    </submittedName>
</protein>
<dbReference type="STRING" id="63057.A0A2P5EPM3"/>
<dbReference type="InterPro" id="IPR006121">
    <property type="entry name" value="HMA_dom"/>
</dbReference>
<dbReference type="InterPro" id="IPR044577">
    <property type="entry name" value="HIPP4/7/8/17/18/19"/>
</dbReference>
<dbReference type="FunCoup" id="A0A2P5EPM3">
    <property type="interactions" value="23"/>
</dbReference>
<keyword evidence="7" id="KW-1185">Reference proteome</keyword>
<name>A0A2P5EPM3_TREOI</name>
<dbReference type="OrthoDB" id="688249at2759"/>
<keyword evidence="3" id="KW-0449">Lipoprotein</keyword>
<evidence type="ECO:0000256" key="4">
    <source>
        <dbReference type="ARBA" id="ARBA00024045"/>
    </source>
</evidence>
<keyword evidence="1" id="KW-0488">Methylation</keyword>
<organism evidence="6 7">
    <name type="scientific">Trema orientale</name>
    <name type="common">Charcoal tree</name>
    <name type="synonym">Celtis orientalis</name>
    <dbReference type="NCBI Taxonomy" id="63057"/>
    <lineage>
        <taxon>Eukaryota</taxon>
        <taxon>Viridiplantae</taxon>
        <taxon>Streptophyta</taxon>
        <taxon>Embryophyta</taxon>
        <taxon>Tracheophyta</taxon>
        <taxon>Spermatophyta</taxon>
        <taxon>Magnoliopsida</taxon>
        <taxon>eudicotyledons</taxon>
        <taxon>Gunneridae</taxon>
        <taxon>Pentapetalae</taxon>
        <taxon>rosids</taxon>
        <taxon>fabids</taxon>
        <taxon>Rosales</taxon>
        <taxon>Cannabaceae</taxon>
        <taxon>Trema</taxon>
    </lineage>
</organism>
<dbReference type="PROSITE" id="PS50846">
    <property type="entry name" value="HMA_2"/>
    <property type="match status" value="2"/>
</dbReference>
<proteinExistence type="inferred from homology"/>
<dbReference type="AlphaFoldDB" id="A0A2P5EPM3"/>
<dbReference type="PANTHER" id="PTHR46195:SF12">
    <property type="entry name" value="HEAVY METAL-ASSOCIATED ISOPRENYLATED PLANT PROTEIN 4"/>
    <property type="match status" value="1"/>
</dbReference>
<keyword evidence="3" id="KW-0636">Prenylation</keyword>
<dbReference type="Pfam" id="PF00403">
    <property type="entry name" value="HMA"/>
    <property type="match status" value="2"/>
</dbReference>
<dbReference type="Proteomes" id="UP000237000">
    <property type="component" value="Unassembled WGS sequence"/>
</dbReference>
<comment type="caution">
    <text evidence="6">The sequence shown here is derived from an EMBL/GenBank/DDBJ whole genome shotgun (WGS) entry which is preliminary data.</text>
</comment>
<reference evidence="7" key="1">
    <citation type="submission" date="2016-06" db="EMBL/GenBank/DDBJ databases">
        <title>Parallel loss of symbiosis genes in relatives of nitrogen-fixing non-legume Parasponia.</title>
        <authorList>
            <person name="Van Velzen R."/>
            <person name="Holmer R."/>
            <person name="Bu F."/>
            <person name="Rutten L."/>
            <person name="Van Zeijl A."/>
            <person name="Liu W."/>
            <person name="Santuari L."/>
            <person name="Cao Q."/>
            <person name="Sharma T."/>
            <person name="Shen D."/>
            <person name="Roswanjaya Y."/>
            <person name="Wardhani T."/>
            <person name="Kalhor M.S."/>
            <person name="Jansen J."/>
            <person name="Van den Hoogen J."/>
            <person name="Gungor B."/>
            <person name="Hartog M."/>
            <person name="Hontelez J."/>
            <person name="Verver J."/>
            <person name="Yang W.-C."/>
            <person name="Schijlen E."/>
            <person name="Repin R."/>
            <person name="Schilthuizen M."/>
            <person name="Schranz E."/>
            <person name="Heidstra R."/>
            <person name="Miyata K."/>
            <person name="Fedorova E."/>
            <person name="Kohlen W."/>
            <person name="Bisseling T."/>
            <person name="Smit S."/>
            <person name="Geurts R."/>
        </authorList>
    </citation>
    <scope>NUCLEOTIDE SEQUENCE [LARGE SCALE GENOMIC DNA]</scope>
    <source>
        <strain evidence="7">cv. RG33-2</strain>
    </source>
</reference>
<evidence type="ECO:0000313" key="7">
    <source>
        <dbReference type="Proteomes" id="UP000237000"/>
    </source>
</evidence>
<dbReference type="GO" id="GO:0046872">
    <property type="term" value="F:metal ion binding"/>
    <property type="evidence" value="ECO:0007669"/>
    <property type="project" value="UniProtKB-KW"/>
</dbReference>
<accession>A0A2P5EPM3</accession>
<keyword evidence="2" id="KW-0479">Metal-binding</keyword>
<evidence type="ECO:0000256" key="3">
    <source>
        <dbReference type="ARBA" id="ARBA00023289"/>
    </source>
</evidence>
<comment type="similarity">
    <text evidence="4">Belongs to the HIPP family.</text>
</comment>
<dbReference type="EMBL" id="JXTC01000116">
    <property type="protein sequence ID" value="PON87511.1"/>
    <property type="molecule type" value="Genomic_DNA"/>
</dbReference>
<dbReference type="CDD" id="cd00371">
    <property type="entry name" value="HMA"/>
    <property type="match status" value="1"/>
</dbReference>
<dbReference type="Gene3D" id="3.30.70.100">
    <property type="match status" value="2"/>
</dbReference>
<evidence type="ECO:0000313" key="6">
    <source>
        <dbReference type="EMBL" id="PON87511.1"/>
    </source>
</evidence>
<dbReference type="InterPro" id="IPR036163">
    <property type="entry name" value="HMA_dom_sf"/>
</dbReference>
<evidence type="ECO:0000256" key="1">
    <source>
        <dbReference type="ARBA" id="ARBA00022481"/>
    </source>
</evidence>
<sequence>MATKEGAVITAVYKASLHCQQCAREIKRPLLRTQGVQTVEIDMEKGEIKAKGSFDPIKVQKRIQKLSKKKIELISPKLQIKDTIQTEKKVTKETKQVVSRTTMVKVHMHCDQCERELKKKLLKQKGIQSVKSDIKAQILTVDGTIEADKLVSFLRRKVHKHAEIIAPKGTKEEKKVEVKEEKIKEKDEITSGSVKKTVEIKDEVKVVEVKTKEGKSPYFIHYVYAPQLFSDENPNACTIS</sequence>
<feature type="domain" description="HMA" evidence="5">
    <location>
        <begin position="99"/>
        <end position="166"/>
    </location>
</feature>
<feature type="domain" description="HMA" evidence="5">
    <location>
        <begin position="8"/>
        <end position="74"/>
    </location>
</feature>
<dbReference type="InParanoid" id="A0A2P5EPM3"/>
<evidence type="ECO:0000259" key="5">
    <source>
        <dbReference type="PROSITE" id="PS50846"/>
    </source>
</evidence>
<evidence type="ECO:0000256" key="2">
    <source>
        <dbReference type="ARBA" id="ARBA00022723"/>
    </source>
</evidence>
<dbReference type="PANTHER" id="PTHR46195">
    <property type="entry name" value="HEAVY METAL-ASSOCIATED ISOPRENYLATED PLANT PROTEIN 7"/>
    <property type="match status" value="1"/>
</dbReference>
<gene>
    <name evidence="6" type="ORF">TorRG33x02_166890</name>
</gene>